<evidence type="ECO:0000313" key="3">
    <source>
        <dbReference type="Proteomes" id="UP000308730"/>
    </source>
</evidence>
<feature type="compositionally biased region" description="Basic and acidic residues" evidence="1">
    <location>
        <begin position="40"/>
        <end position="66"/>
    </location>
</feature>
<comment type="caution">
    <text evidence="2">The sequence shown here is derived from an EMBL/GenBank/DDBJ whole genome shotgun (WGS) entry which is preliminary data.</text>
</comment>
<feature type="region of interest" description="Disordered" evidence="1">
    <location>
        <begin position="32"/>
        <end position="66"/>
    </location>
</feature>
<organism evidence="2 3">
    <name type="scientific">Antrodiella citrinella</name>
    <dbReference type="NCBI Taxonomy" id="2447956"/>
    <lineage>
        <taxon>Eukaryota</taxon>
        <taxon>Fungi</taxon>
        <taxon>Dikarya</taxon>
        <taxon>Basidiomycota</taxon>
        <taxon>Agaricomycotina</taxon>
        <taxon>Agaricomycetes</taxon>
        <taxon>Polyporales</taxon>
        <taxon>Steccherinaceae</taxon>
        <taxon>Antrodiella</taxon>
    </lineage>
</organism>
<gene>
    <name evidence="2" type="ORF">EUX98_g7639</name>
</gene>
<dbReference type="Proteomes" id="UP000308730">
    <property type="component" value="Unassembled WGS sequence"/>
</dbReference>
<sequence length="142" mass="16394">MTDTYEMNVRDDLVWETAVSMKGVEFKIGSAGDANAANEPAREKAKKPFDIKGRREPTGEPEWRRTPDDIKNKAAISQYLLVDHMNDFLIYRYTLVFESSEHYNYYLYDESGDHYQVNTFLNGKHSVSFNSRKPTIVRVTGS</sequence>
<accession>A0A4S4MT81</accession>
<evidence type="ECO:0000256" key="1">
    <source>
        <dbReference type="SAM" id="MobiDB-lite"/>
    </source>
</evidence>
<proteinExistence type="predicted"/>
<name>A0A4S4MT81_9APHY</name>
<keyword evidence="3" id="KW-1185">Reference proteome</keyword>
<dbReference type="AlphaFoldDB" id="A0A4S4MT81"/>
<protein>
    <submittedName>
        <fullName evidence="2">Uncharacterized protein</fullName>
    </submittedName>
</protein>
<reference evidence="2 3" key="1">
    <citation type="submission" date="2019-02" db="EMBL/GenBank/DDBJ databases">
        <title>Genome sequencing of the rare red list fungi Antrodiella citrinella (Flaviporus citrinellus).</title>
        <authorList>
            <person name="Buettner E."/>
            <person name="Kellner H."/>
        </authorList>
    </citation>
    <scope>NUCLEOTIDE SEQUENCE [LARGE SCALE GENOMIC DNA]</scope>
    <source>
        <strain evidence="2 3">DSM 108506</strain>
    </source>
</reference>
<dbReference type="OrthoDB" id="2733590at2759"/>
<evidence type="ECO:0000313" key="2">
    <source>
        <dbReference type="EMBL" id="THH26550.1"/>
    </source>
</evidence>
<dbReference type="EMBL" id="SGPM01000336">
    <property type="protein sequence ID" value="THH26550.1"/>
    <property type="molecule type" value="Genomic_DNA"/>
</dbReference>